<feature type="transmembrane region" description="Helical" evidence="1">
    <location>
        <begin position="12"/>
        <end position="35"/>
    </location>
</feature>
<name>A0A8S5TLB8_9CAUD</name>
<keyword evidence="1" id="KW-0472">Membrane</keyword>
<keyword evidence="1" id="KW-1133">Transmembrane helix</keyword>
<organism evidence="2">
    <name type="scientific">Siphoviridae sp. ctTIi48</name>
    <dbReference type="NCBI Taxonomy" id="2827875"/>
    <lineage>
        <taxon>Viruses</taxon>
        <taxon>Duplodnaviria</taxon>
        <taxon>Heunggongvirae</taxon>
        <taxon>Uroviricota</taxon>
        <taxon>Caudoviricetes</taxon>
    </lineage>
</organism>
<sequence length="36" mass="4224">MSSFQLFSTLPLFARCSFFSLPFTAFVNYVAIFFYL</sequence>
<evidence type="ECO:0000256" key="1">
    <source>
        <dbReference type="SAM" id="Phobius"/>
    </source>
</evidence>
<reference evidence="2" key="1">
    <citation type="journal article" date="2021" name="Proc. Natl. Acad. Sci. U.S.A.">
        <title>A Catalog of Tens of Thousands of Viruses from Human Metagenomes Reveals Hidden Associations with Chronic Diseases.</title>
        <authorList>
            <person name="Tisza M.J."/>
            <person name="Buck C.B."/>
        </authorList>
    </citation>
    <scope>NUCLEOTIDE SEQUENCE</scope>
    <source>
        <strain evidence="2">CtTIi48</strain>
    </source>
</reference>
<dbReference type="EMBL" id="BK032851">
    <property type="protein sequence ID" value="DAF64118.1"/>
    <property type="molecule type" value="Genomic_DNA"/>
</dbReference>
<keyword evidence="1" id="KW-0812">Transmembrane</keyword>
<proteinExistence type="predicted"/>
<evidence type="ECO:0000313" key="2">
    <source>
        <dbReference type="EMBL" id="DAF64118.1"/>
    </source>
</evidence>
<accession>A0A8S5TLB8</accession>
<protein>
    <submittedName>
        <fullName evidence="2">Uncharacterized protein</fullName>
    </submittedName>
</protein>